<dbReference type="EMBL" id="JXTB01000765">
    <property type="protein sequence ID" value="PON32978.1"/>
    <property type="molecule type" value="Genomic_DNA"/>
</dbReference>
<comment type="caution">
    <text evidence="1">The sequence shown here is derived from an EMBL/GenBank/DDBJ whole genome shotgun (WGS) entry which is preliminary data.</text>
</comment>
<evidence type="ECO:0000313" key="1">
    <source>
        <dbReference type="EMBL" id="PON32978.1"/>
    </source>
</evidence>
<proteinExistence type="predicted"/>
<evidence type="ECO:0000313" key="2">
    <source>
        <dbReference type="Proteomes" id="UP000237105"/>
    </source>
</evidence>
<protein>
    <submittedName>
        <fullName evidence="1">Uncharacterized protein</fullName>
    </submittedName>
</protein>
<organism evidence="1 2">
    <name type="scientific">Parasponia andersonii</name>
    <name type="common">Sponia andersonii</name>
    <dbReference type="NCBI Taxonomy" id="3476"/>
    <lineage>
        <taxon>Eukaryota</taxon>
        <taxon>Viridiplantae</taxon>
        <taxon>Streptophyta</taxon>
        <taxon>Embryophyta</taxon>
        <taxon>Tracheophyta</taxon>
        <taxon>Spermatophyta</taxon>
        <taxon>Magnoliopsida</taxon>
        <taxon>eudicotyledons</taxon>
        <taxon>Gunneridae</taxon>
        <taxon>Pentapetalae</taxon>
        <taxon>rosids</taxon>
        <taxon>fabids</taxon>
        <taxon>Rosales</taxon>
        <taxon>Cannabaceae</taxon>
        <taxon>Parasponia</taxon>
    </lineage>
</organism>
<keyword evidence="2" id="KW-1185">Reference proteome</keyword>
<sequence>MGSDRIHGFGRKMLMDSFLQNQPISSKLMQEPHPSQFSVLKTILQWQVLSNVVPIQTRLAALFTISTVGVDSVSAFLYASITMDHIWKTRNEVVQWKIYSKCGVPVTISWQPPLEGWVKINFDVAMGSQKMCLAIIGRDHGGSIHFAVTQ</sequence>
<dbReference type="AlphaFoldDB" id="A0A2P5A8X3"/>
<dbReference type="Proteomes" id="UP000237105">
    <property type="component" value="Unassembled WGS sequence"/>
</dbReference>
<gene>
    <name evidence="1" type="ORF">PanWU01x14_356590</name>
</gene>
<reference evidence="2" key="1">
    <citation type="submission" date="2016-06" db="EMBL/GenBank/DDBJ databases">
        <title>Parallel loss of symbiosis genes in relatives of nitrogen-fixing non-legume Parasponia.</title>
        <authorList>
            <person name="Van Velzen R."/>
            <person name="Holmer R."/>
            <person name="Bu F."/>
            <person name="Rutten L."/>
            <person name="Van Zeijl A."/>
            <person name="Liu W."/>
            <person name="Santuari L."/>
            <person name="Cao Q."/>
            <person name="Sharma T."/>
            <person name="Shen D."/>
            <person name="Roswanjaya Y."/>
            <person name="Wardhani T."/>
            <person name="Kalhor M.S."/>
            <person name="Jansen J."/>
            <person name="Van den Hoogen J."/>
            <person name="Gungor B."/>
            <person name="Hartog M."/>
            <person name="Hontelez J."/>
            <person name="Verver J."/>
            <person name="Yang W.-C."/>
            <person name="Schijlen E."/>
            <person name="Repin R."/>
            <person name="Schilthuizen M."/>
            <person name="Schranz E."/>
            <person name="Heidstra R."/>
            <person name="Miyata K."/>
            <person name="Fedorova E."/>
            <person name="Kohlen W."/>
            <person name="Bisseling T."/>
            <person name="Smit S."/>
            <person name="Geurts R."/>
        </authorList>
    </citation>
    <scope>NUCLEOTIDE SEQUENCE [LARGE SCALE GENOMIC DNA]</scope>
    <source>
        <strain evidence="2">cv. WU1-14</strain>
    </source>
</reference>
<name>A0A2P5A8X3_PARAD</name>
<dbReference type="OrthoDB" id="679727at2759"/>
<accession>A0A2P5A8X3</accession>